<evidence type="ECO:0000259" key="2">
    <source>
        <dbReference type="PROSITE" id="PS50987"/>
    </source>
</evidence>
<gene>
    <name evidence="3" type="ORF">DVT68_13090</name>
</gene>
<dbReference type="NCBIfam" id="NF033788">
    <property type="entry name" value="HTH_metalloreg"/>
    <property type="match status" value="1"/>
</dbReference>
<dbReference type="InterPro" id="IPR036388">
    <property type="entry name" value="WH-like_DNA-bd_sf"/>
</dbReference>
<dbReference type="CDD" id="cd00090">
    <property type="entry name" value="HTH_ARSR"/>
    <property type="match status" value="1"/>
</dbReference>
<dbReference type="PANTHER" id="PTHR38600">
    <property type="entry name" value="TRANSCRIPTIONAL REGULATORY PROTEIN"/>
    <property type="match status" value="1"/>
</dbReference>
<dbReference type="Gene3D" id="1.10.10.10">
    <property type="entry name" value="Winged helix-like DNA-binding domain superfamily/Winged helix DNA-binding domain"/>
    <property type="match status" value="1"/>
</dbReference>
<evidence type="ECO:0000313" key="3">
    <source>
        <dbReference type="EMBL" id="RDI98330.1"/>
    </source>
</evidence>
<dbReference type="OrthoDB" id="46768at2"/>
<proteinExistence type="predicted"/>
<dbReference type="Proteomes" id="UP000254711">
    <property type="component" value="Unassembled WGS sequence"/>
</dbReference>
<feature type="region of interest" description="Disordered" evidence="1">
    <location>
        <begin position="127"/>
        <end position="148"/>
    </location>
</feature>
<dbReference type="SMART" id="SM00418">
    <property type="entry name" value="HTH_ARSR"/>
    <property type="match status" value="1"/>
</dbReference>
<reference evidence="3 4" key="1">
    <citation type="submission" date="2018-07" db="EMBL/GenBank/DDBJ databases">
        <title>Dyella solisilvae sp. nov., isolated from the pine and broad-leaved mixed forest soil.</title>
        <authorList>
            <person name="Gao Z."/>
            <person name="Qiu L."/>
        </authorList>
    </citation>
    <scope>NUCLEOTIDE SEQUENCE [LARGE SCALE GENOMIC DNA]</scope>
    <source>
        <strain evidence="3 4">DHG54</strain>
    </source>
</reference>
<dbReference type="Pfam" id="PF12840">
    <property type="entry name" value="HTH_20"/>
    <property type="match status" value="1"/>
</dbReference>
<protein>
    <submittedName>
        <fullName evidence="3">ArsR family transcriptional regulator</fullName>
    </submittedName>
</protein>
<sequence length="148" mass="16697">MTIQPTLRVVDHTGQDPDLAQARLDQVFFALSDPVRREILERLDGQALLVSELAASFDISLQAVSRHIQVLVRTGLVQQERTGRISRCSLDAGPMLEAAVWMNRYSKYWQQQFDLLAATLADIDERKAQASVSRQPRKSAAPRTPRKK</sequence>
<dbReference type="PROSITE" id="PS50987">
    <property type="entry name" value="HTH_ARSR_2"/>
    <property type="match status" value="1"/>
</dbReference>
<dbReference type="SUPFAM" id="SSF46785">
    <property type="entry name" value="Winged helix' DNA-binding domain"/>
    <property type="match status" value="1"/>
</dbReference>
<accession>A0A370K8G9</accession>
<keyword evidence="4" id="KW-1185">Reference proteome</keyword>
<dbReference type="InterPro" id="IPR036390">
    <property type="entry name" value="WH_DNA-bd_sf"/>
</dbReference>
<feature type="domain" description="HTH arsR-type" evidence="2">
    <location>
        <begin position="16"/>
        <end position="110"/>
    </location>
</feature>
<organism evidence="3 4">
    <name type="scientific">Dyella solisilvae</name>
    <dbReference type="NCBI Taxonomy" id="1920168"/>
    <lineage>
        <taxon>Bacteria</taxon>
        <taxon>Pseudomonadati</taxon>
        <taxon>Pseudomonadota</taxon>
        <taxon>Gammaproteobacteria</taxon>
        <taxon>Lysobacterales</taxon>
        <taxon>Rhodanobacteraceae</taxon>
        <taxon>Dyella</taxon>
    </lineage>
</organism>
<dbReference type="EMBL" id="QQSY01000003">
    <property type="protein sequence ID" value="RDI98330.1"/>
    <property type="molecule type" value="Genomic_DNA"/>
</dbReference>
<comment type="caution">
    <text evidence="3">The sequence shown here is derived from an EMBL/GenBank/DDBJ whole genome shotgun (WGS) entry which is preliminary data.</text>
</comment>
<name>A0A370K8G9_9GAMM</name>
<dbReference type="InterPro" id="IPR011991">
    <property type="entry name" value="ArsR-like_HTH"/>
</dbReference>
<dbReference type="GO" id="GO:0003700">
    <property type="term" value="F:DNA-binding transcription factor activity"/>
    <property type="evidence" value="ECO:0007669"/>
    <property type="project" value="InterPro"/>
</dbReference>
<evidence type="ECO:0000313" key="4">
    <source>
        <dbReference type="Proteomes" id="UP000254711"/>
    </source>
</evidence>
<evidence type="ECO:0000256" key="1">
    <source>
        <dbReference type="SAM" id="MobiDB-lite"/>
    </source>
</evidence>
<dbReference type="PANTHER" id="PTHR38600:SF2">
    <property type="entry name" value="SLL0088 PROTEIN"/>
    <property type="match status" value="1"/>
</dbReference>
<dbReference type="PRINTS" id="PR00778">
    <property type="entry name" value="HTHARSR"/>
</dbReference>
<dbReference type="InterPro" id="IPR001845">
    <property type="entry name" value="HTH_ArsR_DNA-bd_dom"/>
</dbReference>
<dbReference type="AlphaFoldDB" id="A0A370K8G9"/>